<dbReference type="EMBL" id="HG725683">
    <property type="protein sequence ID" value="CDJ69209.1"/>
    <property type="molecule type" value="Genomic_DNA"/>
</dbReference>
<reference evidence="3" key="2">
    <citation type="submission" date="2013-10" db="EMBL/GenBank/DDBJ databases">
        <authorList>
            <person name="Aslett M."/>
        </authorList>
    </citation>
    <scope>NUCLEOTIDE SEQUENCE [LARGE SCALE GENOMIC DNA]</scope>
    <source>
        <strain evidence="3">Houghton</strain>
    </source>
</reference>
<evidence type="ECO:0000259" key="2">
    <source>
        <dbReference type="PROSITE" id="PS50126"/>
    </source>
</evidence>
<dbReference type="Proteomes" id="UP000030754">
    <property type="component" value="Unassembled WGS sequence"/>
</dbReference>
<feature type="domain" description="S1 motif" evidence="2">
    <location>
        <begin position="130"/>
        <end position="184"/>
    </location>
</feature>
<reference evidence="3" key="1">
    <citation type="submission" date="2013-10" db="EMBL/GenBank/DDBJ databases">
        <title>Genomic analysis of the causative agents of coccidiosis in chickens.</title>
        <authorList>
            <person name="Reid A.J."/>
            <person name="Blake D."/>
            <person name="Billington K."/>
            <person name="Browne H."/>
            <person name="Dunn M."/>
            <person name="Hung S."/>
            <person name="Kawahara F."/>
            <person name="Miranda-Saavedra D."/>
            <person name="Mourier T."/>
            <person name="Nagra H."/>
            <person name="Otto T.D."/>
            <person name="Rawlings N."/>
            <person name="Sanchez A."/>
            <person name="Sanders M."/>
            <person name="Subramaniam C."/>
            <person name="Tay Y."/>
            <person name="Dear P."/>
            <person name="Doerig C."/>
            <person name="Gruber A."/>
            <person name="Parkinson J."/>
            <person name="Shirley M."/>
            <person name="Wan K.L."/>
            <person name="Berriman M."/>
            <person name="Tomley F."/>
            <person name="Pain A."/>
        </authorList>
    </citation>
    <scope>NUCLEOTIDE SEQUENCE [LARGE SCALE GENOMIC DNA]</scope>
    <source>
        <strain evidence="3">Houghton</strain>
    </source>
</reference>
<dbReference type="Pfam" id="PF00575">
    <property type="entry name" value="S1"/>
    <property type="match status" value="2"/>
</dbReference>
<feature type="compositionally biased region" description="Acidic residues" evidence="1">
    <location>
        <begin position="1"/>
        <end position="10"/>
    </location>
</feature>
<dbReference type="OrthoDB" id="1918363at2759"/>
<dbReference type="RefSeq" id="XP_013437676.1">
    <property type="nucleotide sequence ID" value="XM_013582222.1"/>
</dbReference>
<dbReference type="PANTHER" id="PTHR15838:SF3">
    <property type="entry name" value="PROTEIN PIGMENT DEFECTIVE 338, CHLOROPLASTIC"/>
    <property type="match status" value="1"/>
</dbReference>
<dbReference type="GO" id="GO:0043489">
    <property type="term" value="P:RNA stabilization"/>
    <property type="evidence" value="ECO:0007669"/>
    <property type="project" value="TreeGrafter"/>
</dbReference>
<feature type="region of interest" description="Disordered" evidence="1">
    <location>
        <begin position="1"/>
        <end position="27"/>
    </location>
</feature>
<keyword evidence="4" id="KW-1185">Reference proteome</keyword>
<sequence>MLGDSLEGDDAFGRSPSPPRRPPAASGVGAVLKGVVKNIRSFGAFIQTSQYARECLLHISNISRQRIENVEDALKMGQEVWVKVLKEEPDGRVSVSMKDLNQQDGSELTSLKDSFSQRGLGGGVKVPELNSIHCGTVKRIQAFGAFVALDGFDRDGLLHISCISKDKIDKVEDVLSVGDKVWVKTPFPLLLLLGSLAGHFLVF</sequence>
<evidence type="ECO:0000313" key="4">
    <source>
        <dbReference type="Proteomes" id="UP000030754"/>
    </source>
</evidence>
<dbReference type="AlphaFoldDB" id="U6N3A0"/>
<dbReference type="VEuPathDB" id="ToxoDB:ENH_00064940"/>
<gene>
    <name evidence="3" type="ORF">ENH_00064940</name>
</gene>
<proteinExistence type="predicted"/>
<dbReference type="Gene3D" id="2.40.50.140">
    <property type="entry name" value="Nucleic acid-binding proteins"/>
    <property type="match status" value="2"/>
</dbReference>
<dbReference type="GO" id="GO:0003723">
    <property type="term" value="F:RNA binding"/>
    <property type="evidence" value="ECO:0007669"/>
    <property type="project" value="TreeGrafter"/>
</dbReference>
<feature type="domain" description="S1 motif" evidence="2">
    <location>
        <begin position="29"/>
        <end position="98"/>
    </location>
</feature>
<accession>U6N3A0</accession>
<dbReference type="PANTHER" id="PTHR15838">
    <property type="entry name" value="NUCLEOLAR PROTEIN OF 40 KDA"/>
    <property type="match status" value="1"/>
</dbReference>
<dbReference type="InterPro" id="IPR012340">
    <property type="entry name" value="NA-bd_OB-fold"/>
</dbReference>
<evidence type="ECO:0000313" key="3">
    <source>
        <dbReference type="EMBL" id="CDJ69209.1"/>
    </source>
</evidence>
<name>U6N3A0_9EIME</name>
<dbReference type="InterPro" id="IPR003029">
    <property type="entry name" value="S1_domain"/>
</dbReference>
<dbReference type="SMART" id="SM00316">
    <property type="entry name" value="S1"/>
    <property type="match status" value="2"/>
</dbReference>
<evidence type="ECO:0000256" key="1">
    <source>
        <dbReference type="SAM" id="MobiDB-lite"/>
    </source>
</evidence>
<dbReference type="GeneID" id="25476631"/>
<dbReference type="PROSITE" id="PS50126">
    <property type="entry name" value="S1"/>
    <property type="match status" value="2"/>
</dbReference>
<dbReference type="SUPFAM" id="SSF50249">
    <property type="entry name" value="Nucleic acid-binding proteins"/>
    <property type="match status" value="2"/>
</dbReference>
<protein>
    <submittedName>
        <fullName evidence="3">S1 RNA-binding domain containing protein, putative</fullName>
    </submittedName>
</protein>
<organism evidence="3 4">
    <name type="scientific">Eimeria necatrix</name>
    <dbReference type="NCBI Taxonomy" id="51315"/>
    <lineage>
        <taxon>Eukaryota</taxon>
        <taxon>Sar</taxon>
        <taxon>Alveolata</taxon>
        <taxon>Apicomplexa</taxon>
        <taxon>Conoidasida</taxon>
        <taxon>Coccidia</taxon>
        <taxon>Eucoccidiorida</taxon>
        <taxon>Eimeriorina</taxon>
        <taxon>Eimeriidae</taxon>
        <taxon>Eimeria</taxon>
    </lineage>
</organism>